<name>A0A0G0HR50_9BACT</name>
<dbReference type="AlphaFoldDB" id="A0A0G0HR50"/>
<evidence type="ECO:0000313" key="2">
    <source>
        <dbReference type="Proteomes" id="UP000034448"/>
    </source>
</evidence>
<proteinExistence type="predicted"/>
<gene>
    <name evidence="1" type="ORF">US28_C0034G0007</name>
</gene>
<comment type="caution">
    <text evidence="1">The sequence shown here is derived from an EMBL/GenBank/DDBJ whole genome shotgun (WGS) entry which is preliminary data.</text>
</comment>
<accession>A0A0G0HR50</accession>
<protein>
    <submittedName>
        <fullName evidence="1">ATP synthase subunit delta</fullName>
    </submittedName>
</protein>
<organism evidence="1 2">
    <name type="scientific">Candidatus Daviesbacteria bacterium GW2011_GWA1_36_8</name>
    <dbReference type="NCBI Taxonomy" id="1618417"/>
    <lineage>
        <taxon>Bacteria</taxon>
        <taxon>Candidatus Daviesiibacteriota</taxon>
    </lineage>
</organism>
<reference evidence="1 2" key="1">
    <citation type="journal article" date="2015" name="Nature">
        <title>rRNA introns, odd ribosomes, and small enigmatic genomes across a large radiation of phyla.</title>
        <authorList>
            <person name="Brown C.T."/>
            <person name="Hug L.A."/>
            <person name="Thomas B.C."/>
            <person name="Sharon I."/>
            <person name="Castelle C.J."/>
            <person name="Singh A."/>
            <person name="Wilkins M.J."/>
            <person name="Williams K.H."/>
            <person name="Banfield J.F."/>
        </authorList>
    </citation>
    <scope>NUCLEOTIDE SEQUENCE [LARGE SCALE GENOMIC DNA]</scope>
</reference>
<dbReference type="Proteomes" id="UP000034448">
    <property type="component" value="Unassembled WGS sequence"/>
</dbReference>
<sequence length="179" mass="20648">MDQTLAKQFLTTTFTKNQALRRLRLAKELLELLFFQGANPDDFENTFNKLKAKYSPYFVGQEGLEEDVKFIYTLGPNFFKNFSTVNINDQTALLEKSINDTKNILMYLPFELPEDQVIVLGGWFKKNLGEDTLFEINYDPELIGGCAISYKGIYKDFSLRAKVNENKVKILEVLGGYKR</sequence>
<evidence type="ECO:0000313" key="1">
    <source>
        <dbReference type="EMBL" id="KKQ14534.1"/>
    </source>
</evidence>
<dbReference type="EMBL" id="LBSJ01000034">
    <property type="protein sequence ID" value="KKQ14534.1"/>
    <property type="molecule type" value="Genomic_DNA"/>
</dbReference>